<dbReference type="RefSeq" id="WP_390315487.1">
    <property type="nucleotide sequence ID" value="NZ_JBHSPB010000004.1"/>
</dbReference>
<evidence type="ECO:0000313" key="2">
    <source>
        <dbReference type="Proteomes" id="UP001596083"/>
    </source>
</evidence>
<protein>
    <submittedName>
        <fullName evidence="1">Uncharacterized protein</fullName>
    </submittedName>
</protein>
<accession>A0ABW0YUX8</accession>
<gene>
    <name evidence="1" type="ORF">ACFP1Z_09420</name>
</gene>
<evidence type="ECO:0000313" key="1">
    <source>
        <dbReference type="EMBL" id="MFC5720380.1"/>
    </source>
</evidence>
<dbReference type="EMBL" id="JBHSPB010000004">
    <property type="protein sequence ID" value="MFC5720380.1"/>
    <property type="molecule type" value="Genomic_DNA"/>
</dbReference>
<organism evidence="1 2">
    <name type="scientific">Streptomyces gamaensis</name>
    <dbReference type="NCBI Taxonomy" id="1763542"/>
    <lineage>
        <taxon>Bacteria</taxon>
        <taxon>Bacillati</taxon>
        <taxon>Actinomycetota</taxon>
        <taxon>Actinomycetes</taxon>
        <taxon>Kitasatosporales</taxon>
        <taxon>Streptomycetaceae</taxon>
        <taxon>Streptomyces</taxon>
    </lineage>
</organism>
<comment type="caution">
    <text evidence="1">The sequence shown here is derived from an EMBL/GenBank/DDBJ whole genome shotgun (WGS) entry which is preliminary data.</text>
</comment>
<dbReference type="Proteomes" id="UP001596083">
    <property type="component" value="Unassembled WGS sequence"/>
</dbReference>
<proteinExistence type="predicted"/>
<name>A0ABW0YUX8_9ACTN</name>
<reference evidence="2" key="1">
    <citation type="journal article" date="2019" name="Int. J. Syst. Evol. Microbiol.">
        <title>The Global Catalogue of Microorganisms (GCM) 10K type strain sequencing project: providing services to taxonomists for standard genome sequencing and annotation.</title>
        <authorList>
            <consortium name="The Broad Institute Genomics Platform"/>
            <consortium name="The Broad Institute Genome Sequencing Center for Infectious Disease"/>
            <person name="Wu L."/>
            <person name="Ma J."/>
        </authorList>
    </citation>
    <scope>NUCLEOTIDE SEQUENCE [LARGE SCALE GENOMIC DNA]</scope>
    <source>
        <strain evidence="2">CGMCC 4.7304</strain>
    </source>
</reference>
<keyword evidence="2" id="KW-1185">Reference proteome</keyword>
<sequence length="80" mass="8542">MTEIIRAEVTVSQGNEEKDPHTAIIKHGMPVRAFASGVYLTPQESEAALKAAVEAFVAALPTNRAYNIAASLVSETKTPM</sequence>